<dbReference type="GO" id="GO:0003723">
    <property type="term" value="F:RNA binding"/>
    <property type="evidence" value="ECO:0007669"/>
    <property type="project" value="InterPro"/>
</dbReference>
<evidence type="ECO:0000256" key="6">
    <source>
        <dbReference type="SAM" id="MobiDB-lite"/>
    </source>
</evidence>
<dbReference type="OrthoDB" id="269872at2759"/>
<evidence type="ECO:0000256" key="4">
    <source>
        <dbReference type="ARBA" id="ARBA00022679"/>
    </source>
</evidence>
<feature type="domain" description="S-adenosylmethionine-dependent methyltransferase" evidence="7">
    <location>
        <begin position="245"/>
        <end position="404"/>
    </location>
</feature>
<dbReference type="GO" id="GO:0032259">
    <property type="term" value="P:methylation"/>
    <property type="evidence" value="ECO:0007669"/>
    <property type="project" value="UniProtKB-KW"/>
</dbReference>
<protein>
    <recommendedName>
        <fullName evidence="7">S-adenosylmethionine-dependent methyltransferase domain-containing protein</fullName>
    </recommendedName>
</protein>
<feature type="region of interest" description="Disordered" evidence="6">
    <location>
        <begin position="1"/>
        <end position="31"/>
    </location>
</feature>
<dbReference type="CDD" id="cd21153">
    <property type="entry name" value="PUA_RlmI"/>
    <property type="match status" value="1"/>
</dbReference>
<keyword evidence="2" id="KW-0963">Cytoplasm</keyword>
<dbReference type="EMBL" id="CAACVS010000170">
    <property type="protein sequence ID" value="VEU38493.1"/>
    <property type="molecule type" value="Genomic_DNA"/>
</dbReference>
<dbReference type="InterPro" id="IPR029063">
    <property type="entry name" value="SAM-dependent_MTases_sf"/>
</dbReference>
<dbReference type="InterPro" id="IPR036974">
    <property type="entry name" value="PUA_sf"/>
</dbReference>
<evidence type="ECO:0000313" key="8">
    <source>
        <dbReference type="EMBL" id="VEU38493.1"/>
    </source>
</evidence>
<dbReference type="SUPFAM" id="SSF53335">
    <property type="entry name" value="S-adenosyl-L-methionine-dependent methyltransferases"/>
    <property type="match status" value="1"/>
</dbReference>
<dbReference type="Gene3D" id="3.30.750.80">
    <property type="entry name" value="RNA methyltransferase domain (HRMD) like"/>
    <property type="match status" value="1"/>
</dbReference>
<sequence>MVASNAAVDGKSKPSSTGRKSGLPTVLLKRNRQTKSFRDGSQLIFSGSIAREPKSLRLGDLVQIEVPAEKKKDSNNANVPTIVVGWGLYNPESLYRVRIVLHGLLNKKMKKEFSALVAEHGEEAESMILKRILSKNFQRSLQTRRALGLSSESSTDTFRLVNGEGDSLSGLAVDVVGGNVAVIMSSAAWCEIHKATILESLQQILPEHELIWKTTPSRLKQDGMIVDDKFSDEYTGDNIDEPVICTENGIKYQTFPRQKGQKTSVYCDQRDNRLNLAQLCSGKRVLDLCCYHGGFSLNAVKQGAKLAIGVDSSGDAVETCRANASLNNFDDDTISYVKSDIADYMKTCDEKFDVVVLDPPKLAPSVKALQRASRKYHSLNRDAIKLIGDEGGLLMTCTCSAAMTQKDGGKFFLEMVQQASLSAQREVTLLRVSGAAPCHTQSPFSFPAGNYLTAALFMVHPINSDTN</sequence>
<dbReference type="Proteomes" id="UP000291116">
    <property type="component" value="Unassembled WGS sequence"/>
</dbReference>
<gene>
    <name evidence="8" type="ORF">PSNMU_V1.4_AUG-EV-PASAV3_0053370</name>
</gene>
<reference evidence="8 9" key="1">
    <citation type="submission" date="2019-01" db="EMBL/GenBank/DDBJ databases">
        <authorList>
            <person name="Ferrante I. M."/>
        </authorList>
    </citation>
    <scope>NUCLEOTIDE SEQUENCE [LARGE SCALE GENOMIC DNA]</scope>
    <source>
        <strain evidence="8 9">B856</strain>
    </source>
</reference>
<accession>A0A448Z8U9</accession>
<dbReference type="InterPro" id="IPR041532">
    <property type="entry name" value="RlmI-like_PUA"/>
</dbReference>
<evidence type="ECO:0000259" key="7">
    <source>
        <dbReference type="Pfam" id="PF10672"/>
    </source>
</evidence>
<organism evidence="8 9">
    <name type="scientific">Pseudo-nitzschia multistriata</name>
    <dbReference type="NCBI Taxonomy" id="183589"/>
    <lineage>
        <taxon>Eukaryota</taxon>
        <taxon>Sar</taxon>
        <taxon>Stramenopiles</taxon>
        <taxon>Ochrophyta</taxon>
        <taxon>Bacillariophyta</taxon>
        <taxon>Bacillariophyceae</taxon>
        <taxon>Bacillariophycidae</taxon>
        <taxon>Bacillariales</taxon>
        <taxon>Bacillariaceae</taxon>
        <taxon>Pseudo-nitzschia</taxon>
    </lineage>
</organism>
<dbReference type="CDD" id="cd02440">
    <property type="entry name" value="AdoMet_MTases"/>
    <property type="match status" value="1"/>
</dbReference>
<keyword evidence="9" id="KW-1185">Reference proteome</keyword>
<dbReference type="CDD" id="cd11572">
    <property type="entry name" value="RlmI_M_like"/>
    <property type="match status" value="1"/>
</dbReference>
<dbReference type="Gene3D" id="3.40.50.150">
    <property type="entry name" value="Vaccinia Virus protein VP39"/>
    <property type="match status" value="1"/>
</dbReference>
<evidence type="ECO:0000256" key="2">
    <source>
        <dbReference type="ARBA" id="ARBA00022490"/>
    </source>
</evidence>
<keyword evidence="4" id="KW-0808">Transferase</keyword>
<keyword evidence="3" id="KW-0489">Methyltransferase</keyword>
<dbReference type="PANTHER" id="PTHR42873:SF1">
    <property type="entry name" value="S-ADENOSYLMETHIONINE-DEPENDENT METHYLTRANSFERASE DOMAIN-CONTAINING PROTEIN"/>
    <property type="match status" value="1"/>
</dbReference>
<keyword evidence="5" id="KW-0949">S-adenosyl-L-methionine</keyword>
<dbReference type="InterPro" id="IPR019614">
    <property type="entry name" value="SAM-dep_methyl-trfase"/>
</dbReference>
<dbReference type="PANTHER" id="PTHR42873">
    <property type="entry name" value="RIBOSOMAL RNA LARGE SUBUNIT METHYLTRANSFERASE"/>
    <property type="match status" value="1"/>
</dbReference>
<evidence type="ECO:0000256" key="3">
    <source>
        <dbReference type="ARBA" id="ARBA00022603"/>
    </source>
</evidence>
<dbReference type="Pfam" id="PF10672">
    <property type="entry name" value="Methyltrans_SAM"/>
    <property type="match status" value="1"/>
</dbReference>
<evidence type="ECO:0000256" key="5">
    <source>
        <dbReference type="ARBA" id="ARBA00022691"/>
    </source>
</evidence>
<dbReference type="AlphaFoldDB" id="A0A448Z8U9"/>
<dbReference type="GO" id="GO:0008168">
    <property type="term" value="F:methyltransferase activity"/>
    <property type="evidence" value="ECO:0007669"/>
    <property type="project" value="UniProtKB-KW"/>
</dbReference>
<dbReference type="GO" id="GO:0005737">
    <property type="term" value="C:cytoplasm"/>
    <property type="evidence" value="ECO:0007669"/>
    <property type="project" value="UniProtKB-SubCell"/>
</dbReference>
<dbReference type="Gene3D" id="2.30.130.10">
    <property type="entry name" value="PUA domain"/>
    <property type="match status" value="1"/>
</dbReference>
<comment type="subcellular location">
    <subcellularLocation>
        <location evidence="1">Cytoplasm</location>
    </subcellularLocation>
</comment>
<name>A0A448Z8U9_9STRA</name>
<evidence type="ECO:0000256" key="1">
    <source>
        <dbReference type="ARBA" id="ARBA00004496"/>
    </source>
</evidence>
<evidence type="ECO:0000313" key="9">
    <source>
        <dbReference type="Proteomes" id="UP000291116"/>
    </source>
</evidence>
<proteinExistence type="predicted"/>